<gene>
    <name evidence="3" type="ORF">PSEUBRA_SCAF15g05656</name>
</gene>
<evidence type="ECO:0000313" key="4">
    <source>
        <dbReference type="Proteomes" id="UP000019377"/>
    </source>
</evidence>
<evidence type="ECO:0000313" key="3">
    <source>
        <dbReference type="EMBL" id="EST08609.1"/>
    </source>
</evidence>
<proteinExistence type="predicted"/>
<dbReference type="CDD" id="cd00299">
    <property type="entry name" value="GST_C_family"/>
    <property type="match status" value="1"/>
</dbReference>
<dbReference type="PROSITE" id="PS50404">
    <property type="entry name" value="GST_NTER"/>
    <property type="match status" value="1"/>
</dbReference>
<dbReference type="AlphaFoldDB" id="V5F096"/>
<dbReference type="InterPro" id="IPR036282">
    <property type="entry name" value="Glutathione-S-Trfase_C_sf"/>
</dbReference>
<organism evidence="3 4">
    <name type="scientific">Kalmanozyma brasiliensis (strain GHG001)</name>
    <name type="common">Yeast</name>
    <name type="synonym">Pseudozyma brasiliensis</name>
    <dbReference type="NCBI Taxonomy" id="1365824"/>
    <lineage>
        <taxon>Eukaryota</taxon>
        <taxon>Fungi</taxon>
        <taxon>Dikarya</taxon>
        <taxon>Basidiomycota</taxon>
        <taxon>Ustilaginomycotina</taxon>
        <taxon>Ustilaginomycetes</taxon>
        <taxon>Ustilaginales</taxon>
        <taxon>Ustilaginaceae</taxon>
        <taxon>Kalmanozyma</taxon>
    </lineage>
</organism>
<dbReference type="SUPFAM" id="SSF47616">
    <property type="entry name" value="GST C-terminal domain-like"/>
    <property type="match status" value="1"/>
</dbReference>
<dbReference type="Pfam" id="PF13410">
    <property type="entry name" value="GST_C_2"/>
    <property type="match status" value="1"/>
</dbReference>
<feature type="domain" description="GST C-terminal" evidence="2">
    <location>
        <begin position="192"/>
        <end position="331"/>
    </location>
</feature>
<evidence type="ECO:0000259" key="2">
    <source>
        <dbReference type="PROSITE" id="PS50405"/>
    </source>
</evidence>
<dbReference type="Gene3D" id="3.40.30.10">
    <property type="entry name" value="Glutaredoxin"/>
    <property type="match status" value="1"/>
</dbReference>
<dbReference type="InterPro" id="IPR036249">
    <property type="entry name" value="Thioredoxin-like_sf"/>
</dbReference>
<dbReference type="eggNOG" id="ENOG502RZRD">
    <property type="taxonomic scope" value="Eukaryota"/>
</dbReference>
<dbReference type="GO" id="GO:0005737">
    <property type="term" value="C:cytoplasm"/>
    <property type="evidence" value="ECO:0007669"/>
    <property type="project" value="TreeGrafter"/>
</dbReference>
<dbReference type="InterPro" id="IPR050983">
    <property type="entry name" value="GST_Omega/HSP26"/>
</dbReference>
<dbReference type="PROSITE" id="PS50405">
    <property type="entry name" value="GST_CTER"/>
    <property type="match status" value="1"/>
</dbReference>
<dbReference type="InterPro" id="IPR010987">
    <property type="entry name" value="Glutathione-S-Trfase_C-like"/>
</dbReference>
<evidence type="ECO:0000259" key="1">
    <source>
        <dbReference type="PROSITE" id="PS50404"/>
    </source>
</evidence>
<dbReference type="STRING" id="1365824.V5F096"/>
<dbReference type="OrthoDB" id="412788at2759"/>
<dbReference type="Proteomes" id="UP000019377">
    <property type="component" value="Unassembled WGS sequence"/>
</dbReference>
<dbReference type="CDD" id="cd00570">
    <property type="entry name" value="GST_N_family"/>
    <property type="match status" value="1"/>
</dbReference>
<dbReference type="RefSeq" id="XP_016293598.1">
    <property type="nucleotide sequence ID" value="XM_016434921.1"/>
</dbReference>
<protein>
    <recommendedName>
        <fullName evidence="5">GST N-terminal domain-containing protein</fullName>
    </recommendedName>
</protein>
<accession>V5F096</accession>
<dbReference type="InterPro" id="IPR004045">
    <property type="entry name" value="Glutathione_S-Trfase_N"/>
</dbReference>
<evidence type="ECO:0008006" key="5">
    <source>
        <dbReference type="Google" id="ProtNLM"/>
    </source>
</evidence>
<dbReference type="PANTHER" id="PTHR43968">
    <property type="match status" value="1"/>
</dbReference>
<dbReference type="HOGENOM" id="CLU_063115_0_0_1"/>
<dbReference type="OMA" id="AEKFTIY"/>
<dbReference type="Gene3D" id="1.20.1050.10">
    <property type="match status" value="1"/>
</dbReference>
<keyword evidence="4" id="KW-1185">Reference proteome</keyword>
<feature type="domain" description="GST N-terminal" evidence="1">
    <location>
        <begin position="5"/>
        <end position="101"/>
    </location>
</feature>
<reference evidence="4" key="1">
    <citation type="journal article" date="2013" name="Genome Announc.">
        <title>Draft genome sequence of Pseudozyma brasiliensis sp. nov. strain GHG001, a high producer of endo-1,4-xylanase isolated from an insect pest of sugarcane.</title>
        <authorList>
            <person name="Oliveira J.V.D.C."/>
            <person name="dos Santos R.A.C."/>
            <person name="Borges T.A."/>
            <person name="Riano-Pachon D.M."/>
            <person name="Goldman G.H."/>
        </authorList>
    </citation>
    <scope>NUCLEOTIDE SEQUENCE [LARGE SCALE GENOMIC DNA]</scope>
    <source>
        <strain evidence="4">GHG001</strain>
    </source>
</reference>
<sequence>MSEVPKATLYTFDGSVWASAPRLALVEKGYASSDIDIKTVDLVKAENFDPSYLRINSKGTVPTLVVPLLETTSAEVATKFRAITDTKAILEFLDKSRRASAVSGDEAAAPAPILAPATIEGKAVSDEIIRLVHDASVDPNFLLLGARSEAELNAAKGGLPGTFVTNRNNALLAHARELESGSASKAFDGSANPKSSAIHENLKKWYANKIESQALLTSAYVNGDAAAIAQLTQATTAGWKAVGETLAKLETVVQGPFALGDQISLADLHVIPWLARLGAVATGLTGDKDPLASLNAVLGASGGKVGEKVRGLWTNFSERPSFKTVYGDGLH</sequence>
<name>V5F096_KALBG</name>
<dbReference type="SUPFAM" id="SSF52833">
    <property type="entry name" value="Thioredoxin-like"/>
    <property type="match status" value="1"/>
</dbReference>
<dbReference type="GeneID" id="27417531"/>
<dbReference type="EMBL" id="KI545857">
    <property type="protein sequence ID" value="EST08609.1"/>
    <property type="molecule type" value="Genomic_DNA"/>
</dbReference>
<dbReference type="PANTHER" id="PTHR43968:SF6">
    <property type="entry name" value="GLUTATHIONE S-TRANSFERASE OMEGA"/>
    <property type="match status" value="1"/>
</dbReference>
<dbReference type="Pfam" id="PF13417">
    <property type="entry name" value="GST_N_3"/>
    <property type="match status" value="1"/>
</dbReference>